<feature type="transmembrane region" description="Helical" evidence="5">
    <location>
        <begin position="149"/>
        <end position="168"/>
    </location>
</feature>
<organism evidence="8 9">
    <name type="scientific">Natronogracilivirga saccharolytica</name>
    <dbReference type="NCBI Taxonomy" id="2812953"/>
    <lineage>
        <taxon>Bacteria</taxon>
        <taxon>Pseudomonadati</taxon>
        <taxon>Balneolota</taxon>
        <taxon>Balneolia</taxon>
        <taxon>Balneolales</taxon>
        <taxon>Cyclonatronaceae</taxon>
        <taxon>Natronogracilivirga</taxon>
    </lineage>
</organism>
<evidence type="ECO:0000256" key="3">
    <source>
        <dbReference type="ARBA" id="ARBA00023066"/>
    </source>
</evidence>
<gene>
    <name evidence="5" type="primary">speE</name>
    <name evidence="8" type="ORF">NATSA_12645</name>
</gene>
<keyword evidence="5" id="KW-0812">Transmembrane</keyword>
<dbReference type="HAMAP" id="MF_00198">
    <property type="entry name" value="Spermidine_synth"/>
    <property type="match status" value="1"/>
</dbReference>
<feature type="transmembrane region" description="Helical" evidence="5">
    <location>
        <begin position="612"/>
        <end position="634"/>
    </location>
</feature>
<dbReference type="InterPro" id="IPR029063">
    <property type="entry name" value="SAM-dependent_MTases_sf"/>
</dbReference>
<dbReference type="InterPro" id="IPR001045">
    <property type="entry name" value="Spermi_synthase"/>
</dbReference>
<comment type="subunit">
    <text evidence="5">Homodimer or homotetramer.</text>
</comment>
<dbReference type="Gene3D" id="3.40.50.150">
    <property type="entry name" value="Vaccinia Virus protein VP39"/>
    <property type="match status" value="1"/>
</dbReference>
<dbReference type="GO" id="GO:0004766">
    <property type="term" value="F:spermidine synthase activity"/>
    <property type="evidence" value="ECO:0007669"/>
    <property type="project" value="UniProtKB-UniRule"/>
</dbReference>
<dbReference type="PROSITE" id="PS51006">
    <property type="entry name" value="PABS_2"/>
    <property type="match status" value="1"/>
</dbReference>
<dbReference type="GO" id="GO:0008295">
    <property type="term" value="P:spermidine biosynthetic process"/>
    <property type="evidence" value="ECO:0007669"/>
    <property type="project" value="UniProtKB-UniRule"/>
</dbReference>
<proteinExistence type="inferred from homology"/>
<feature type="domain" description="PABS" evidence="7">
    <location>
        <begin position="230"/>
        <end position="471"/>
    </location>
</feature>
<keyword evidence="4 5" id="KW-0620">Polyamine biosynthesis</keyword>
<comment type="caution">
    <text evidence="5">Lacks the conserved Asp active site.</text>
</comment>
<feature type="transmembrane region" description="Helical" evidence="5">
    <location>
        <begin position="646"/>
        <end position="667"/>
    </location>
</feature>
<feature type="binding site" evidence="5">
    <location>
        <begin position="366"/>
        <end position="367"/>
    </location>
    <ligand>
        <name>S-methyl-5'-thioadenosine</name>
        <dbReference type="ChEBI" id="CHEBI:17509"/>
    </ligand>
</feature>
<dbReference type="Pfam" id="PF01564">
    <property type="entry name" value="Spermine_synth"/>
    <property type="match status" value="1"/>
</dbReference>
<feature type="transmembrane region" description="Helical" evidence="5">
    <location>
        <begin position="29"/>
        <end position="48"/>
    </location>
</feature>
<dbReference type="PANTHER" id="PTHR11558">
    <property type="entry name" value="SPERMIDINE/SPERMINE SYNTHASE"/>
    <property type="match status" value="1"/>
</dbReference>
<feature type="transmembrane region" description="Helical" evidence="5">
    <location>
        <begin position="551"/>
        <end position="570"/>
    </location>
</feature>
<dbReference type="RefSeq" id="WP_210512973.1">
    <property type="nucleotide sequence ID" value="NZ_JAFIDN010000011.1"/>
</dbReference>
<evidence type="ECO:0000313" key="8">
    <source>
        <dbReference type="EMBL" id="MBP3193516.1"/>
    </source>
</evidence>
<dbReference type="UniPathway" id="UPA00248">
    <property type="reaction ID" value="UER00314"/>
</dbReference>
<keyword evidence="9" id="KW-1185">Reference proteome</keyword>
<dbReference type="Proteomes" id="UP000673975">
    <property type="component" value="Unassembled WGS sequence"/>
</dbReference>
<protein>
    <recommendedName>
        <fullName evidence="5">Polyamine aminopropyltransferase</fullName>
    </recommendedName>
    <alternativeName>
        <fullName evidence="5">Putrescine aminopropyltransferase</fullName>
        <shortName evidence="5">PAPT</shortName>
    </alternativeName>
    <alternativeName>
        <fullName evidence="5">Spermidine synthase</fullName>
        <shortName evidence="5">SPDS</shortName>
        <shortName evidence="5">SPDSY</shortName>
        <ecNumber evidence="5">2.5.1.16</ecNumber>
    </alternativeName>
</protein>
<feature type="transmembrane region" description="Helical" evidence="5">
    <location>
        <begin position="212"/>
        <end position="229"/>
    </location>
</feature>
<keyword evidence="3 5" id="KW-0745">Spermidine biosynthesis</keyword>
<evidence type="ECO:0000256" key="5">
    <source>
        <dbReference type="HAMAP-Rule" id="MF_00198"/>
    </source>
</evidence>
<evidence type="ECO:0000259" key="7">
    <source>
        <dbReference type="PROSITE" id="PS51006"/>
    </source>
</evidence>
<evidence type="ECO:0000256" key="4">
    <source>
        <dbReference type="ARBA" id="ARBA00023115"/>
    </source>
</evidence>
<feature type="transmembrane region" description="Helical" evidence="5">
    <location>
        <begin position="174"/>
        <end position="192"/>
    </location>
</feature>
<dbReference type="EMBL" id="JAFIDN010000011">
    <property type="protein sequence ID" value="MBP3193516.1"/>
    <property type="molecule type" value="Genomic_DNA"/>
</dbReference>
<dbReference type="AlphaFoldDB" id="A0A8J7UWC4"/>
<dbReference type="SUPFAM" id="SSF53335">
    <property type="entry name" value="S-adenosyl-L-methionine-dependent methyltransferases"/>
    <property type="match status" value="1"/>
</dbReference>
<dbReference type="EC" id="2.5.1.16" evidence="5"/>
<accession>A0A8J7UWC4</accession>
<dbReference type="GO" id="GO:0005886">
    <property type="term" value="C:plasma membrane"/>
    <property type="evidence" value="ECO:0007669"/>
    <property type="project" value="UniProtKB-SubCell"/>
</dbReference>
<comment type="caution">
    <text evidence="5 6">Lacks conserved residue(s) required for the propagation of feature annotation.</text>
</comment>
<dbReference type="InterPro" id="IPR030374">
    <property type="entry name" value="PABS"/>
</dbReference>
<reference evidence="8" key="1">
    <citation type="submission" date="2021-02" db="EMBL/GenBank/DDBJ databases">
        <title>Natronogracilivirga saccharolytica gen. nov. sp. nov. a new anaerobic, haloalkiliphilic carbohydrate-fermenting bacterium from soda lake and proposing of Cyclonatronumiaceae fam. nov. in the phylum Balneolaeota.</title>
        <authorList>
            <person name="Zhilina T.N."/>
            <person name="Sorokin D.Y."/>
            <person name="Zavarzina D.G."/>
            <person name="Toshchakov S.V."/>
            <person name="Kublanov I.V."/>
        </authorList>
    </citation>
    <scope>NUCLEOTIDE SEQUENCE</scope>
    <source>
        <strain evidence="8">Z-1702</strain>
    </source>
</reference>
<keyword evidence="5" id="KW-1003">Cell membrane</keyword>
<comment type="pathway">
    <text evidence="5">Amine and polyamine biosynthesis; spermidine biosynthesis; spermidine from putrescine: step 1/1.</text>
</comment>
<evidence type="ECO:0000256" key="6">
    <source>
        <dbReference type="PROSITE-ProRule" id="PRU00354"/>
    </source>
</evidence>
<feature type="transmembrane region" description="Helical" evidence="5">
    <location>
        <begin position="582"/>
        <end position="606"/>
    </location>
</feature>
<comment type="similarity">
    <text evidence="1 5">Belongs to the spermidine/spermine synthase family.</text>
</comment>
<comment type="function">
    <text evidence="5">Catalyzes the irreversible transfer of a propylamine group from the amino donor S-adenosylmethioninamine (decarboxy-AdoMet) to putrescine (1,4-diaminobutane) to yield spermidine.</text>
</comment>
<keyword evidence="2 5" id="KW-0808">Transferase</keyword>
<comment type="catalytic activity">
    <reaction evidence="5">
        <text>S-adenosyl 3-(methylsulfanyl)propylamine + putrescine = S-methyl-5'-thioadenosine + spermidine + H(+)</text>
        <dbReference type="Rhea" id="RHEA:12721"/>
        <dbReference type="ChEBI" id="CHEBI:15378"/>
        <dbReference type="ChEBI" id="CHEBI:17509"/>
        <dbReference type="ChEBI" id="CHEBI:57443"/>
        <dbReference type="ChEBI" id="CHEBI:57834"/>
        <dbReference type="ChEBI" id="CHEBI:326268"/>
        <dbReference type="EC" id="2.5.1.16"/>
    </reaction>
</comment>
<feature type="transmembrane region" description="Helical" evidence="5">
    <location>
        <begin position="69"/>
        <end position="88"/>
    </location>
</feature>
<keyword evidence="5" id="KW-0472">Membrane</keyword>
<name>A0A8J7UWC4_9BACT</name>
<feature type="transmembrane region" description="Helical" evidence="5">
    <location>
        <begin position="746"/>
        <end position="767"/>
    </location>
</feature>
<sequence>MHRRIRIAVLVMGFSGLVAEVLLLRELMIVFAGIELSIGIILANWLILEAAGCLTLGRIADKTRFRLETYTIIAVLFSAAFIAAIFFTRILKGLLGVSIGENVELLPMFYSSFLILLPVCILHGALFTIGCRIYAMYSDNDSSSAAKVYVYETAGTVLGGVISTFLLIPFLHTFQIAAGIALINILACLYLLWPRAAALMRPAEINGTFRKFLKGALAVLLVVTGYALAGGPADALHSRSVDMQWERHNVVHYENSRYSNISVVERDEQYLFFLDGIRELITPVPDIQFVEEFVHMPLLAHPDPQEILILRGGAGGIINEALKHPSVQNIDYAEHDPRLIDIIRKHPTPLTESELDDERVNLEHTDGRLFLSKTSGRYDLIFIGVMEPSNLQANRFYTREFFELAKKRLSEDGILVLGAPGSLTYTSDEIRDLNSNVFHTLSSVFSHVRVSPGESKHIYLSSDSEEVMQLDMMKLMERLEARDITAEEMVPWDIEKKLHAGWQQWFKNYIDGHTTEINYDFKPIGMFYHIAHWNTLHAPEFGSWFNQLDRIGLNVIIPVLVVILLIHFLIRFATGTYARGAIPFAIFASGFAGMIFSLVVIFMFQITYGHVFSWVGLLVAAFMAGAGIGALFLTRITSGEEHGRRLFLYLEAAIIGFAIALPLIFLAARALPDTQASLIFVRILFLAVAFVSGMLVGGQFPLANKLYLKNPEGLSKTAGLIYGSDLLGGWLGGILGGVLLLPVMGLTGTCITVALVKLTSLIMMATVSGGNRKTAAPVPNK</sequence>
<comment type="subcellular location">
    <subcellularLocation>
        <location evidence="5">Cell membrane</location>
        <topology evidence="5">Multi-pass membrane protein</topology>
    </subcellularLocation>
</comment>
<feature type="transmembrane region" description="Helical" evidence="5">
    <location>
        <begin position="108"/>
        <end position="137"/>
    </location>
</feature>
<evidence type="ECO:0000256" key="2">
    <source>
        <dbReference type="ARBA" id="ARBA00022679"/>
    </source>
</evidence>
<evidence type="ECO:0000313" key="9">
    <source>
        <dbReference type="Proteomes" id="UP000673975"/>
    </source>
</evidence>
<keyword evidence="5" id="KW-1133">Transmembrane helix</keyword>
<evidence type="ECO:0000256" key="1">
    <source>
        <dbReference type="ARBA" id="ARBA00007867"/>
    </source>
</evidence>
<feature type="transmembrane region" description="Helical" evidence="5">
    <location>
        <begin position="679"/>
        <end position="698"/>
    </location>
</feature>
<dbReference type="PANTHER" id="PTHR11558:SF11">
    <property type="entry name" value="SPERMIDINE SYNTHASE"/>
    <property type="match status" value="1"/>
</dbReference>
<feature type="transmembrane region" description="Helical" evidence="5">
    <location>
        <begin position="719"/>
        <end position="740"/>
    </location>
</feature>
<comment type="caution">
    <text evidence="8">The sequence shown here is derived from an EMBL/GenBank/DDBJ whole genome shotgun (WGS) entry which is preliminary data.</text>
</comment>
<dbReference type="GO" id="GO:0005829">
    <property type="term" value="C:cytosol"/>
    <property type="evidence" value="ECO:0007669"/>
    <property type="project" value="TreeGrafter"/>
</dbReference>
<feature type="binding site" evidence="5">
    <location>
        <position position="334"/>
    </location>
    <ligand>
        <name>S-methyl-5'-thioadenosine</name>
        <dbReference type="ChEBI" id="CHEBI:17509"/>
    </ligand>
</feature>